<dbReference type="OrthoDB" id="10612593at2759"/>
<dbReference type="AlphaFoldDB" id="A0A183T5Y7"/>
<dbReference type="WBParaSite" id="SSLN_0001233501-mRNA-1">
    <property type="protein sequence ID" value="SSLN_0001233501-mRNA-1"/>
    <property type="gene ID" value="SSLN_0001233501"/>
</dbReference>
<keyword evidence="3" id="KW-1185">Reference proteome</keyword>
<evidence type="ECO:0000256" key="1">
    <source>
        <dbReference type="SAM" id="Coils"/>
    </source>
</evidence>
<name>A0A183T5Y7_SCHSO</name>
<reference evidence="4" key="1">
    <citation type="submission" date="2016-06" db="UniProtKB">
        <authorList>
            <consortium name="WormBaseParasite"/>
        </authorList>
    </citation>
    <scope>IDENTIFICATION</scope>
</reference>
<accession>A0A183T5Y7</accession>
<sequence length="235" mass="26523">MLDLGPLSWRRKPLLLSRKCDWPLLSIGAVSDTALTKVEAFIGACAPWRGGQHVCSKPSLMRICVAGAREALTFQASLDLTCCNLRSQLNSATAEVSSQKSAADKQITELHLQLCNAKSKLFTSNSIQQQQQQQHQQQQQQMPSSKELLRLQNIMMAMSNENQYLKSHVEQMKEELRQVRQTSNLQQQEIQLVLRIIYPMCSWWFNPSLNLLRLGAVHAVAALFDVTECENGEVL</sequence>
<reference evidence="2 3" key="2">
    <citation type="submission" date="2018-11" db="EMBL/GenBank/DDBJ databases">
        <authorList>
            <consortium name="Pathogen Informatics"/>
        </authorList>
    </citation>
    <scope>NUCLEOTIDE SEQUENCE [LARGE SCALE GENOMIC DNA]</scope>
    <source>
        <strain evidence="2 3">NST_G2</strain>
    </source>
</reference>
<proteinExistence type="predicted"/>
<organism evidence="4">
    <name type="scientific">Schistocephalus solidus</name>
    <name type="common">Tapeworm</name>
    <dbReference type="NCBI Taxonomy" id="70667"/>
    <lineage>
        <taxon>Eukaryota</taxon>
        <taxon>Metazoa</taxon>
        <taxon>Spiralia</taxon>
        <taxon>Lophotrochozoa</taxon>
        <taxon>Platyhelminthes</taxon>
        <taxon>Cestoda</taxon>
        <taxon>Eucestoda</taxon>
        <taxon>Diphyllobothriidea</taxon>
        <taxon>Diphyllobothriidae</taxon>
        <taxon>Schistocephalus</taxon>
    </lineage>
</organism>
<feature type="coiled-coil region" evidence="1">
    <location>
        <begin position="155"/>
        <end position="189"/>
    </location>
</feature>
<dbReference type="Proteomes" id="UP000275846">
    <property type="component" value="Unassembled WGS sequence"/>
</dbReference>
<protein>
    <submittedName>
        <fullName evidence="4">GRIP domain-containing protein</fullName>
    </submittedName>
</protein>
<evidence type="ECO:0000313" key="3">
    <source>
        <dbReference type="Proteomes" id="UP000275846"/>
    </source>
</evidence>
<dbReference type="EMBL" id="UYSU01036870">
    <property type="protein sequence ID" value="VDL98270.1"/>
    <property type="molecule type" value="Genomic_DNA"/>
</dbReference>
<evidence type="ECO:0000313" key="4">
    <source>
        <dbReference type="WBParaSite" id="SSLN_0001233501-mRNA-1"/>
    </source>
</evidence>
<gene>
    <name evidence="2" type="ORF">SSLN_LOCUS11885</name>
</gene>
<evidence type="ECO:0000313" key="2">
    <source>
        <dbReference type="EMBL" id="VDL98270.1"/>
    </source>
</evidence>
<keyword evidence="1" id="KW-0175">Coiled coil</keyword>